<dbReference type="GO" id="GO:0008175">
    <property type="term" value="F:tRNA methyltransferase activity"/>
    <property type="evidence" value="ECO:0007669"/>
    <property type="project" value="InterPro"/>
</dbReference>
<comment type="caution">
    <text evidence="5">The sequence shown here is derived from an EMBL/GenBank/DDBJ whole genome shotgun (WGS) entry which is preliminary data.</text>
</comment>
<keyword evidence="1 5" id="KW-0489">Methyltransferase</keyword>
<evidence type="ECO:0000256" key="3">
    <source>
        <dbReference type="ARBA" id="ARBA00022691"/>
    </source>
</evidence>
<reference evidence="5" key="1">
    <citation type="journal article" date="2020" name="bioRxiv">
        <title>A rank-normalized archaeal taxonomy based on genome phylogeny resolves widespread incomplete and uneven classifications.</title>
        <authorList>
            <person name="Rinke C."/>
            <person name="Chuvochina M."/>
            <person name="Mussig A.J."/>
            <person name="Chaumeil P.-A."/>
            <person name="Waite D.W."/>
            <person name="Whitman W.B."/>
            <person name="Parks D.H."/>
            <person name="Hugenholtz P."/>
        </authorList>
    </citation>
    <scope>NUCLEOTIDE SEQUENCE</scope>
    <source>
        <strain evidence="5">UBA8838</strain>
    </source>
</reference>
<evidence type="ECO:0000256" key="1">
    <source>
        <dbReference type="ARBA" id="ARBA00022603"/>
    </source>
</evidence>
<dbReference type="Proteomes" id="UP000646844">
    <property type="component" value="Unassembled WGS sequence"/>
</dbReference>
<protein>
    <submittedName>
        <fullName evidence="5">tRNA methyltransferase</fullName>
    </submittedName>
</protein>
<gene>
    <name evidence="5" type="ORF">HA332_03125</name>
</gene>
<dbReference type="Gene3D" id="3.40.1280.30">
    <property type="match status" value="1"/>
</dbReference>
<dbReference type="PIRSF" id="PIRSF018978">
    <property type="entry name" value="tRNA_m1G_mtfrase_arc_prd"/>
    <property type="match status" value="1"/>
</dbReference>
<dbReference type="NCBIfam" id="NF041071">
    <property type="entry name" value="Trm10_mtase_Thprot"/>
    <property type="match status" value="1"/>
</dbReference>
<keyword evidence="3" id="KW-0949">S-adenosyl-L-methionine</keyword>
<evidence type="ECO:0000256" key="2">
    <source>
        <dbReference type="ARBA" id="ARBA00022679"/>
    </source>
</evidence>
<organism evidence="5 6">
    <name type="scientific">Sulfurisphaera tokodaii</name>
    <dbReference type="NCBI Taxonomy" id="111955"/>
    <lineage>
        <taxon>Archaea</taxon>
        <taxon>Thermoproteota</taxon>
        <taxon>Thermoprotei</taxon>
        <taxon>Sulfolobales</taxon>
        <taxon>Sulfolobaceae</taxon>
        <taxon>Sulfurisphaera</taxon>
    </lineage>
</organism>
<dbReference type="EMBL" id="DUJO01000014">
    <property type="protein sequence ID" value="HII73388.1"/>
    <property type="molecule type" value="Genomic_DNA"/>
</dbReference>
<feature type="domain" description="SAM-dependent MTase TRM10-type" evidence="4">
    <location>
        <begin position="72"/>
        <end position="249"/>
    </location>
</feature>
<keyword evidence="2 5" id="KW-0808">Transferase</keyword>
<evidence type="ECO:0000259" key="4">
    <source>
        <dbReference type="PROSITE" id="PS51675"/>
    </source>
</evidence>
<dbReference type="GO" id="GO:0030488">
    <property type="term" value="P:tRNA methylation"/>
    <property type="evidence" value="ECO:0007669"/>
    <property type="project" value="InterPro"/>
</dbReference>
<evidence type="ECO:0000313" key="6">
    <source>
        <dbReference type="Proteomes" id="UP000646844"/>
    </source>
</evidence>
<proteinExistence type="predicted"/>
<dbReference type="InterPro" id="IPR038459">
    <property type="entry name" value="MT_TRM10-typ_sf"/>
</dbReference>
<dbReference type="InterPro" id="IPR016742">
    <property type="entry name" value="tRNA_m1G_mtfrase_arc"/>
</dbReference>
<accession>A0A832TIH7</accession>
<dbReference type="GeneID" id="1458816"/>
<dbReference type="RefSeq" id="WP_010978849.1">
    <property type="nucleotide sequence ID" value="NZ_BAABQO010000035.1"/>
</dbReference>
<dbReference type="AlphaFoldDB" id="A0A832TIH7"/>
<dbReference type="OMA" id="HTPGEKH"/>
<sequence length="288" mass="32595">MILGKLLAEELKERGIYKIYIGYEKPSLQNIAVKMLVKNYGFLKREISGKRIGEIEGISLYKGKGDEKVDFAFTKGGEKIPIKLPKYPLIVIDMSLFNELDEEEKKKTLLQVNLTLHVIRKFLWDGNLALINSPNISLGKARNIDNIETDNCIVLDPYGDIIANEEIIRRTDVFIIGGIVDKGRRLKYATSKLAEKYPCKKVKITLRGSIVGVPDEINKIADIILGVKFGKELEKAIIETQSNSDKIARILVDVNQRGLEILEEEVRWLNANQKVYKLILKRLGVNAS</sequence>
<dbReference type="PROSITE" id="PS51675">
    <property type="entry name" value="SAM_MT_TRM10"/>
    <property type="match status" value="1"/>
</dbReference>
<name>A0A832TIH7_9CREN</name>
<dbReference type="InterPro" id="IPR053623">
    <property type="entry name" value="TRM10_methyltransferase"/>
</dbReference>
<evidence type="ECO:0000313" key="5">
    <source>
        <dbReference type="EMBL" id="HII73388.1"/>
    </source>
</evidence>
<dbReference type="InterPro" id="IPR028564">
    <property type="entry name" value="MT_TRM10-typ"/>
</dbReference>